<dbReference type="InterPro" id="IPR013783">
    <property type="entry name" value="Ig-like_fold"/>
</dbReference>
<keyword evidence="2" id="KW-0812">Transmembrane</keyword>
<evidence type="ECO:0000259" key="3">
    <source>
        <dbReference type="Pfam" id="PF04773"/>
    </source>
</evidence>
<dbReference type="Pfam" id="PF04773">
    <property type="entry name" value="FecR"/>
    <property type="match status" value="1"/>
</dbReference>
<sequence>MKTKRNTKYNPDSAAGVWQDIIVVLFSLSAICYTAFLFYQNLNRTVERNDKVPVASVSYKYKSVQRKFIDRSVWDRPVQYSPVYNGDVIRTAPASEATIFFPDKNVINVGANTMIQIFKQTQKEETAVQVSEGNISVQTSGSKVAVKADNVSVAIEKDSVLHVQKSESSESSASEDKDAGTGGNLRLTVEKGEAALTTLPGVNSLSGAGRKNAAVQTDGGLQATVLTEGEVVNTGNKAFVSMISPASGAKIINQSADGGAIPVSFAWKSSFADSTELVLETSRSRDFKIKPYRLSVTGLKEVTLNETPGTVYWRLYAAEKGVSDESSDSGKLTVLAAPPPKLLEPASEKRYLYKETLPAVNFLWKGNDLCSSYTLEAADNPDMKNPAVFKQVGGESVSFSNLSEGTWYWRVIPNYIIDESVRSEPSVVSSFFIEKQKELPPIELIAPGKIADTAEGKSVTFSWKPVKEVKKYKLRIAKNESMDNPVAERACDINYYELKNAAKTLPNGTYYWTVDGLDKNNERLTASASSAFRSRDSEVVLRSLFPPEGYTLADTLCLDTRFTWKTNLDGEQRFQVSSSEDFSNPVLDIKTQGSGIDGLVLNKGDYYWRISIKNEFEGLQTQPKKLTIAPALPPPELVSLKRVVPIHPKQKNTFAWTAVPGADYYQVKITKPGLNSEPLYEDLYVTGTGIEASLQSIQDGDYIISVQGFASATLISSRRYSYAADRAFTLKHLHPVELVTPADNARISGVEAALNPGILKWYSADKPATSRLVLERVGQQGSVLSVSNPDFSVRLPPLTAGNYRWRVSAATEDGFDVSSLQDGRFTVLPIPPLEKVELIFPGENETLGVGFFKTNRSILFRWKKNKEATHYSVRLYDEKKQKIFEREIDAQEAASGATGAGDACAFEFTDLARLSRGTFYAEAIALRRLKNGLLFQNGTVSGRRFVIDLPKAVKVDTDAPGVLYGK</sequence>
<evidence type="ECO:0000313" key="5">
    <source>
        <dbReference type="Proteomes" id="UP000671908"/>
    </source>
</evidence>
<feature type="region of interest" description="Disordered" evidence="1">
    <location>
        <begin position="163"/>
        <end position="184"/>
    </location>
</feature>
<keyword evidence="2" id="KW-1133">Transmembrane helix</keyword>
<accession>A0A975IEW7</accession>
<dbReference type="Proteomes" id="UP000671908">
    <property type="component" value="Chromosome"/>
</dbReference>
<keyword evidence="5" id="KW-1185">Reference proteome</keyword>
<evidence type="ECO:0000256" key="1">
    <source>
        <dbReference type="SAM" id="MobiDB-lite"/>
    </source>
</evidence>
<organism evidence="4 5">
    <name type="scientific">Treponema parvum</name>
    <dbReference type="NCBI Taxonomy" id="138851"/>
    <lineage>
        <taxon>Bacteria</taxon>
        <taxon>Pseudomonadati</taxon>
        <taxon>Spirochaetota</taxon>
        <taxon>Spirochaetia</taxon>
        <taxon>Spirochaetales</taxon>
        <taxon>Treponemataceae</taxon>
        <taxon>Treponema</taxon>
    </lineage>
</organism>
<feature type="domain" description="FecR protein" evidence="3">
    <location>
        <begin position="87"/>
        <end position="166"/>
    </location>
</feature>
<dbReference type="EMBL" id="CP054142">
    <property type="protein sequence ID" value="QTQ14371.1"/>
    <property type="molecule type" value="Genomic_DNA"/>
</dbReference>
<name>A0A975IEW7_9SPIR</name>
<dbReference type="KEGG" id="tpav:HRQ91_07850"/>
<protein>
    <submittedName>
        <fullName evidence="4">FecR domain-containing protein</fullName>
    </submittedName>
</protein>
<keyword evidence="2" id="KW-0472">Membrane</keyword>
<evidence type="ECO:0000313" key="4">
    <source>
        <dbReference type="EMBL" id="QTQ14371.1"/>
    </source>
</evidence>
<dbReference type="InterPro" id="IPR006860">
    <property type="entry name" value="FecR"/>
</dbReference>
<feature type="transmembrane region" description="Helical" evidence="2">
    <location>
        <begin position="21"/>
        <end position="39"/>
    </location>
</feature>
<feature type="compositionally biased region" description="Basic and acidic residues" evidence="1">
    <location>
        <begin position="163"/>
        <end position="179"/>
    </location>
</feature>
<evidence type="ECO:0000256" key="2">
    <source>
        <dbReference type="SAM" id="Phobius"/>
    </source>
</evidence>
<proteinExistence type="predicted"/>
<gene>
    <name evidence="4" type="ORF">HRQ91_07850</name>
</gene>
<dbReference type="AlphaFoldDB" id="A0A975IEW7"/>
<dbReference type="RefSeq" id="WP_210119036.1">
    <property type="nucleotide sequence ID" value="NZ_CP054142.1"/>
</dbReference>
<reference evidence="4 5" key="1">
    <citation type="journal article" date="2021" name="Microbiol. Resour. Announc.">
        <title>Complete Genome Sequences of Three Human Oral Treponema parvum Isolates.</title>
        <authorList>
            <person name="Zeng H."/>
            <person name="Watt R.M."/>
        </authorList>
    </citation>
    <scope>NUCLEOTIDE SEQUENCE [LARGE SCALE GENOMIC DNA]</scope>
    <source>
        <strain evidence="4 5">ATCC 700770</strain>
    </source>
</reference>
<dbReference type="Gene3D" id="2.60.40.10">
    <property type="entry name" value="Immunoglobulins"/>
    <property type="match status" value="3"/>
</dbReference>